<evidence type="ECO:0000256" key="5">
    <source>
        <dbReference type="SAM" id="MobiDB-lite"/>
    </source>
</evidence>
<dbReference type="SMART" id="SM01332">
    <property type="entry name" value="Cyclin_C"/>
    <property type="match status" value="1"/>
</dbReference>
<dbReference type="CDD" id="cd20512">
    <property type="entry name" value="CYCLIN_CLBs_yeast_rpt2"/>
    <property type="match status" value="1"/>
</dbReference>
<dbReference type="GeneID" id="30012337"/>
<evidence type="ECO:0000256" key="4">
    <source>
        <dbReference type="RuleBase" id="RU000383"/>
    </source>
</evidence>
<feature type="region of interest" description="Disordered" evidence="5">
    <location>
        <begin position="1"/>
        <end position="36"/>
    </location>
</feature>
<dbReference type="RefSeq" id="XP_018690798.1">
    <property type="nucleotide sequence ID" value="XM_018839677.1"/>
</dbReference>
<dbReference type="SMART" id="SM00385">
    <property type="entry name" value="CYCLIN"/>
    <property type="match status" value="2"/>
</dbReference>
<gene>
    <name evidence="8" type="ORF">AYL99_08169</name>
</gene>
<feature type="compositionally biased region" description="Polar residues" evidence="5">
    <location>
        <begin position="236"/>
        <end position="262"/>
    </location>
</feature>
<proteinExistence type="inferred from homology"/>
<comment type="similarity">
    <text evidence="4">Belongs to the cyclin family.</text>
</comment>
<evidence type="ECO:0000259" key="6">
    <source>
        <dbReference type="SMART" id="SM00385"/>
    </source>
</evidence>
<dbReference type="SUPFAM" id="SSF47954">
    <property type="entry name" value="Cyclin-like"/>
    <property type="match status" value="2"/>
</dbReference>
<sequence>MDVKPQRPLRPLRVRNDENVPPESHVTKTIHHRNKSSPALTTTFAEAQGLKAAAKRTAFGDVSNIVAGRPSKDDSILHTKPSLQAVVKPGQALEQRRSIALLRPAQKGLKTILAGATAYGTSKASSNAASTETVVALQSATSKKTLTKRHTTIFKDNRLAVLQETEINLDQPVNESTTETQKVPNSANCGIASQLCLLPPPASVVVHAEPIKDTPDLYSDTSLPGIEAVNLGPALSSESSSETQVNGASSTASSHVAQQLQQPADRPLPKDLLPSVEPHTTVVRKEPQPIPVASLVNPVDNIPPLSPHHSYIQQRLEQEEYWDEEDDENYEEEDYVTARSFRSRGDNTTGGVTTVLFPQMNQRARKEIAAAKQLVEATRSPEEVEDESYDTSMVAEYGEEIFDYMRQLEVKMLPNAHYMDNQHEIQWSMRSVLMDWLVEVHLRFNLLPETLFLTVNYIDRFLSCKVVSLAKLQLVGATAIFIAAKYEEINCPSVQEIVYMVDGGYTVDEILKAERFMLTMLQFELGFPGPMSFLRRISKADDYDLETRTLAKYFLEVTMMDERFIGSPPSFTAAASHCLARIMLRKGTWTAHHVYYSGYTYTQLRPLIKLLLECCEDPRKHHKAVFNKYCDKRYKRASAFVETEIRRGFELLDPVASTSFLQSTMLSFYDSVPYLRIQIRRQAVVYRKRQIFGIFKRRDSHIINSQLQKPRAIQSKRASRLVVSIHFGRD</sequence>
<evidence type="ECO:0000313" key="8">
    <source>
        <dbReference type="EMBL" id="OAP57431.1"/>
    </source>
</evidence>
<evidence type="ECO:0000256" key="2">
    <source>
        <dbReference type="ARBA" id="ARBA00023127"/>
    </source>
</evidence>
<dbReference type="PANTHER" id="PTHR10177">
    <property type="entry name" value="CYCLINS"/>
    <property type="match status" value="1"/>
</dbReference>
<dbReference type="AlphaFoldDB" id="A0A178ZD83"/>
<keyword evidence="2 4" id="KW-0195">Cyclin</keyword>
<accession>A0A178ZD83</accession>
<dbReference type="CDD" id="cd20568">
    <property type="entry name" value="CYCLIN_CLBs_yeast_rpt1"/>
    <property type="match status" value="1"/>
</dbReference>
<evidence type="ECO:0000313" key="9">
    <source>
        <dbReference type="Proteomes" id="UP000078343"/>
    </source>
</evidence>
<dbReference type="InterPro" id="IPR036915">
    <property type="entry name" value="Cyclin-like_sf"/>
</dbReference>
<dbReference type="InterPro" id="IPR006671">
    <property type="entry name" value="Cyclin_N"/>
</dbReference>
<dbReference type="InterPro" id="IPR048258">
    <property type="entry name" value="Cyclins_cyclin-box"/>
</dbReference>
<dbReference type="OrthoDB" id="5590282at2759"/>
<dbReference type="EMBL" id="LVYI01000007">
    <property type="protein sequence ID" value="OAP57431.1"/>
    <property type="molecule type" value="Genomic_DNA"/>
</dbReference>
<comment type="caution">
    <text evidence="8">The sequence shown here is derived from an EMBL/GenBank/DDBJ whole genome shotgun (WGS) entry which is preliminary data.</text>
</comment>
<protein>
    <submittedName>
        <fullName evidence="8">Uncharacterized protein</fullName>
    </submittedName>
</protein>
<dbReference type="Gene3D" id="1.10.472.10">
    <property type="entry name" value="Cyclin-like"/>
    <property type="match status" value="2"/>
</dbReference>
<keyword evidence="9" id="KW-1185">Reference proteome</keyword>
<dbReference type="STRING" id="1367422.A0A178ZD83"/>
<evidence type="ECO:0000256" key="3">
    <source>
        <dbReference type="ARBA" id="ARBA00023306"/>
    </source>
</evidence>
<reference evidence="8 9" key="1">
    <citation type="submission" date="2016-04" db="EMBL/GenBank/DDBJ databases">
        <title>Draft genome of Fonsecaea erecta CBS 125763.</title>
        <authorList>
            <person name="Weiss V.A."/>
            <person name="Vicente V.A."/>
            <person name="Raittz R.T."/>
            <person name="Moreno L.F."/>
            <person name="De Souza E.M."/>
            <person name="Pedrosa F.O."/>
            <person name="Steffens M.B."/>
            <person name="Faoro H."/>
            <person name="Tadra-Sfeir M.Z."/>
            <person name="Najafzadeh M.J."/>
            <person name="Felipe M.S."/>
            <person name="Teixeira M."/>
            <person name="Sun J."/>
            <person name="Xi L."/>
            <person name="Gomes R."/>
            <person name="De Azevedo C.M."/>
            <person name="Salgado C.G."/>
            <person name="Da Silva M.B."/>
            <person name="Nascimento M.F."/>
            <person name="Queiroz-Telles F."/>
            <person name="Attili D.S."/>
            <person name="Gorbushina A."/>
        </authorList>
    </citation>
    <scope>NUCLEOTIDE SEQUENCE [LARGE SCALE GENOMIC DNA]</scope>
    <source>
        <strain evidence="8 9">CBS 125763</strain>
    </source>
</reference>
<dbReference type="InterPro" id="IPR004367">
    <property type="entry name" value="Cyclin_C-dom"/>
</dbReference>
<feature type="region of interest" description="Disordered" evidence="5">
    <location>
        <begin position="234"/>
        <end position="274"/>
    </location>
</feature>
<dbReference type="Pfam" id="PF00134">
    <property type="entry name" value="Cyclin_N"/>
    <property type="match status" value="1"/>
</dbReference>
<evidence type="ECO:0000256" key="1">
    <source>
        <dbReference type="ARBA" id="ARBA00022618"/>
    </source>
</evidence>
<organism evidence="8 9">
    <name type="scientific">Fonsecaea erecta</name>
    <dbReference type="NCBI Taxonomy" id="1367422"/>
    <lineage>
        <taxon>Eukaryota</taxon>
        <taxon>Fungi</taxon>
        <taxon>Dikarya</taxon>
        <taxon>Ascomycota</taxon>
        <taxon>Pezizomycotina</taxon>
        <taxon>Eurotiomycetes</taxon>
        <taxon>Chaetothyriomycetidae</taxon>
        <taxon>Chaetothyriales</taxon>
        <taxon>Herpotrichiellaceae</taxon>
        <taxon>Fonsecaea</taxon>
    </lineage>
</organism>
<dbReference type="GO" id="GO:0051301">
    <property type="term" value="P:cell division"/>
    <property type="evidence" value="ECO:0007669"/>
    <property type="project" value="UniProtKB-KW"/>
</dbReference>
<keyword evidence="1" id="KW-0132">Cell division</keyword>
<evidence type="ECO:0000259" key="7">
    <source>
        <dbReference type="SMART" id="SM01332"/>
    </source>
</evidence>
<dbReference type="FunFam" id="1.10.472.10:FF:000001">
    <property type="entry name" value="G2/mitotic-specific cyclin"/>
    <property type="match status" value="1"/>
</dbReference>
<feature type="domain" description="Cyclin-like" evidence="6">
    <location>
        <begin position="435"/>
        <end position="519"/>
    </location>
</feature>
<name>A0A178ZD83_9EURO</name>
<feature type="domain" description="Cyclin-like" evidence="6">
    <location>
        <begin position="532"/>
        <end position="613"/>
    </location>
</feature>
<dbReference type="InterPro" id="IPR013763">
    <property type="entry name" value="Cyclin-like_dom"/>
</dbReference>
<dbReference type="Pfam" id="PF02984">
    <property type="entry name" value="Cyclin_C"/>
    <property type="match status" value="1"/>
</dbReference>
<feature type="domain" description="Cyclin C-terminal" evidence="7">
    <location>
        <begin position="528"/>
        <end position="643"/>
    </location>
</feature>
<dbReference type="PROSITE" id="PS00292">
    <property type="entry name" value="CYCLINS"/>
    <property type="match status" value="1"/>
</dbReference>
<dbReference type="InterPro" id="IPR039361">
    <property type="entry name" value="Cyclin"/>
</dbReference>
<dbReference type="Proteomes" id="UP000078343">
    <property type="component" value="Unassembled WGS sequence"/>
</dbReference>
<keyword evidence="3" id="KW-0131">Cell cycle</keyword>